<keyword evidence="4 11" id="KW-0963">Cytoplasm</keyword>
<dbReference type="EC" id="6.1.1.19" evidence="11"/>
<dbReference type="InterPro" id="IPR014729">
    <property type="entry name" value="Rossmann-like_a/b/a_fold"/>
</dbReference>
<dbReference type="PROSITE" id="PS00178">
    <property type="entry name" value="AA_TRNA_LIGASE_I"/>
    <property type="match status" value="1"/>
</dbReference>
<dbReference type="Gene3D" id="3.30.1360.70">
    <property type="entry name" value="Arginyl tRNA synthetase N-terminal domain"/>
    <property type="match status" value="1"/>
</dbReference>
<feature type="domain" description="Arginyl tRNA synthetase N-terminal" evidence="14">
    <location>
        <begin position="18"/>
        <end position="107"/>
    </location>
</feature>
<dbReference type="Pfam" id="PF00750">
    <property type="entry name" value="tRNA-synt_1d"/>
    <property type="match status" value="1"/>
</dbReference>
<dbReference type="Gene3D" id="1.10.730.10">
    <property type="entry name" value="Isoleucyl-tRNA Synthetase, Domain 1"/>
    <property type="match status" value="1"/>
</dbReference>
<evidence type="ECO:0000256" key="3">
    <source>
        <dbReference type="ARBA" id="ARBA00011245"/>
    </source>
</evidence>
<dbReference type="SMART" id="SM00836">
    <property type="entry name" value="DALR_1"/>
    <property type="match status" value="1"/>
</dbReference>
<keyword evidence="5 11" id="KW-0436">Ligase</keyword>
<feature type="domain" description="DALR anticodon binding" evidence="13">
    <location>
        <begin position="463"/>
        <end position="591"/>
    </location>
</feature>
<organism evidence="15 16">
    <name type="scientific">Yoonia sediminilitoris</name>
    <dbReference type="NCBI Taxonomy" id="1286148"/>
    <lineage>
        <taxon>Bacteria</taxon>
        <taxon>Pseudomonadati</taxon>
        <taxon>Pseudomonadota</taxon>
        <taxon>Alphaproteobacteria</taxon>
        <taxon>Rhodobacterales</taxon>
        <taxon>Paracoccaceae</taxon>
        <taxon>Yoonia</taxon>
    </lineage>
</organism>
<evidence type="ECO:0000259" key="13">
    <source>
        <dbReference type="SMART" id="SM00836"/>
    </source>
</evidence>
<dbReference type="InterPro" id="IPR008909">
    <property type="entry name" value="DALR_anticod-bd"/>
</dbReference>
<dbReference type="NCBIfam" id="TIGR00456">
    <property type="entry name" value="argS"/>
    <property type="match status" value="1"/>
</dbReference>
<evidence type="ECO:0000256" key="5">
    <source>
        <dbReference type="ARBA" id="ARBA00022598"/>
    </source>
</evidence>
<dbReference type="InterPro" id="IPR001278">
    <property type="entry name" value="Arg-tRNA-ligase"/>
</dbReference>
<comment type="subunit">
    <text evidence="3 11">Monomer.</text>
</comment>
<evidence type="ECO:0000256" key="9">
    <source>
        <dbReference type="ARBA" id="ARBA00023146"/>
    </source>
</evidence>
<dbReference type="PANTHER" id="PTHR11956:SF5">
    <property type="entry name" value="ARGININE--TRNA LIGASE, CYTOPLASMIC"/>
    <property type="match status" value="1"/>
</dbReference>
<dbReference type="InterPro" id="IPR005148">
    <property type="entry name" value="Arg-tRNA-synth_N"/>
</dbReference>
<evidence type="ECO:0000256" key="10">
    <source>
        <dbReference type="ARBA" id="ARBA00049339"/>
    </source>
</evidence>
<dbReference type="Pfam" id="PF05746">
    <property type="entry name" value="DALR_1"/>
    <property type="match status" value="1"/>
</dbReference>
<comment type="similarity">
    <text evidence="2 11 12">Belongs to the class-I aminoacyl-tRNA synthetase family.</text>
</comment>
<gene>
    <name evidence="11" type="primary">argS</name>
    <name evidence="15" type="ORF">C8N45_101803</name>
</gene>
<evidence type="ECO:0000313" key="16">
    <source>
        <dbReference type="Proteomes" id="UP000244523"/>
    </source>
</evidence>
<dbReference type="HAMAP" id="MF_00123">
    <property type="entry name" value="Arg_tRNA_synth"/>
    <property type="match status" value="1"/>
</dbReference>
<keyword evidence="16" id="KW-1185">Reference proteome</keyword>
<dbReference type="AlphaFoldDB" id="A0A2T6KRM8"/>
<dbReference type="SUPFAM" id="SSF55190">
    <property type="entry name" value="Arginyl-tRNA synthetase (ArgRS), N-terminal 'additional' domain"/>
    <property type="match status" value="1"/>
</dbReference>
<evidence type="ECO:0000259" key="14">
    <source>
        <dbReference type="SMART" id="SM01016"/>
    </source>
</evidence>
<accession>A0A2T6KRM8</accession>
<evidence type="ECO:0000256" key="8">
    <source>
        <dbReference type="ARBA" id="ARBA00022917"/>
    </source>
</evidence>
<dbReference type="GO" id="GO:0004814">
    <property type="term" value="F:arginine-tRNA ligase activity"/>
    <property type="evidence" value="ECO:0007669"/>
    <property type="project" value="UniProtKB-UniRule"/>
</dbReference>
<dbReference type="Gene3D" id="3.40.50.620">
    <property type="entry name" value="HUPs"/>
    <property type="match status" value="1"/>
</dbReference>
<name>A0A2T6KRM8_9RHOB</name>
<dbReference type="SMART" id="SM01016">
    <property type="entry name" value="Arg_tRNA_synt_N"/>
    <property type="match status" value="1"/>
</dbReference>
<dbReference type="Pfam" id="PF03485">
    <property type="entry name" value="Arg_tRNA_synt_N"/>
    <property type="match status" value="1"/>
</dbReference>
<sequence length="592" mass="65170">MDRLRSPALESRDMNLFADIRARVIACLDDMVADGTLPDGLSTAAVTVEPPRDPAHGDMATNAAMVLAKPAKVNPRAIAQALAEKLIADPQIVVADVAGPGFLNMRLSPDVWQKVVKVALTDPTYGQSTLGQGQKMMVEYVSANPTGPLHVGHTRGAVFGDALARLMAYSGYDVTKEYYINDGGAQVDVLARSVYLRYLEAHGQEVAFPEGTYPGDYLVPVGQALKDKVGDAFIDKGEEFWLEEVREFATERMMDLIREDLAQLGVTMDNFFSEKSLYGTGLIEKAISELDAKGLIYRGTLEPPKGKLPEDWEPREQTLFRSTAHGDDVDRPVKKSDGSWTYFAPDIAYHYDKVQRGFDQLIDVFGADHGGYVKRMKAAVSALSDGRVPLDIKLTQLVKLYKNGEPFKMSKRAGTFVTLRDVVDQVGPNVTRFHMLTRKNDAPLDFDFDKVLEQSKDNPVFYVNYAYARVNSAVAKATMFAAVDDATLAGVDLSGLTDEAELAVIKKLAEWPRLVEIAAKGHEPHRIAFYLYDLASDFHALYNRGNDMPALRFVQEGDSDTTQAKIALIRAVAIVILHGLGILGVTPAEEMR</sequence>
<keyword evidence="7 11" id="KW-0067">ATP-binding</keyword>
<evidence type="ECO:0000256" key="4">
    <source>
        <dbReference type="ARBA" id="ARBA00022490"/>
    </source>
</evidence>
<keyword evidence="6 11" id="KW-0547">Nucleotide-binding</keyword>
<comment type="catalytic activity">
    <reaction evidence="10 11">
        <text>tRNA(Arg) + L-arginine + ATP = L-arginyl-tRNA(Arg) + AMP + diphosphate</text>
        <dbReference type="Rhea" id="RHEA:20301"/>
        <dbReference type="Rhea" id="RHEA-COMP:9658"/>
        <dbReference type="Rhea" id="RHEA-COMP:9673"/>
        <dbReference type="ChEBI" id="CHEBI:30616"/>
        <dbReference type="ChEBI" id="CHEBI:32682"/>
        <dbReference type="ChEBI" id="CHEBI:33019"/>
        <dbReference type="ChEBI" id="CHEBI:78442"/>
        <dbReference type="ChEBI" id="CHEBI:78513"/>
        <dbReference type="ChEBI" id="CHEBI:456215"/>
        <dbReference type="EC" id="6.1.1.19"/>
    </reaction>
</comment>
<evidence type="ECO:0000256" key="2">
    <source>
        <dbReference type="ARBA" id="ARBA00005594"/>
    </source>
</evidence>
<dbReference type="PRINTS" id="PR01038">
    <property type="entry name" value="TRNASYNTHARG"/>
</dbReference>
<dbReference type="EMBL" id="QBUD01000001">
    <property type="protein sequence ID" value="PUB19210.1"/>
    <property type="molecule type" value="Genomic_DNA"/>
</dbReference>
<dbReference type="InterPro" id="IPR009080">
    <property type="entry name" value="tRNAsynth_Ia_anticodon-bd"/>
</dbReference>
<evidence type="ECO:0000256" key="11">
    <source>
        <dbReference type="HAMAP-Rule" id="MF_00123"/>
    </source>
</evidence>
<protein>
    <recommendedName>
        <fullName evidence="11">Arginine--tRNA ligase</fullName>
        <ecNumber evidence="11">6.1.1.19</ecNumber>
    </recommendedName>
    <alternativeName>
        <fullName evidence="11">Arginyl-tRNA synthetase</fullName>
        <shortName evidence="11">ArgRS</shortName>
    </alternativeName>
</protein>
<dbReference type="GO" id="GO:0005524">
    <property type="term" value="F:ATP binding"/>
    <property type="evidence" value="ECO:0007669"/>
    <property type="project" value="UniProtKB-UniRule"/>
</dbReference>
<evidence type="ECO:0000256" key="6">
    <source>
        <dbReference type="ARBA" id="ARBA00022741"/>
    </source>
</evidence>
<dbReference type="InterPro" id="IPR036695">
    <property type="entry name" value="Arg-tRNA-synth_N_sf"/>
</dbReference>
<reference evidence="15 16" key="1">
    <citation type="submission" date="2018-04" db="EMBL/GenBank/DDBJ databases">
        <title>Genomic Encyclopedia of Archaeal and Bacterial Type Strains, Phase II (KMG-II): from individual species to whole genera.</title>
        <authorList>
            <person name="Goeker M."/>
        </authorList>
    </citation>
    <scope>NUCLEOTIDE SEQUENCE [LARGE SCALE GENOMIC DNA]</scope>
    <source>
        <strain evidence="15 16">DSM 29955</strain>
    </source>
</reference>
<proteinExistence type="inferred from homology"/>
<evidence type="ECO:0000256" key="7">
    <source>
        <dbReference type="ARBA" id="ARBA00022840"/>
    </source>
</evidence>
<dbReference type="SUPFAM" id="SSF47323">
    <property type="entry name" value="Anticodon-binding domain of a subclass of class I aminoacyl-tRNA synthetases"/>
    <property type="match status" value="1"/>
</dbReference>
<keyword evidence="8 11" id="KW-0648">Protein biosynthesis</keyword>
<evidence type="ECO:0000256" key="12">
    <source>
        <dbReference type="RuleBase" id="RU363038"/>
    </source>
</evidence>
<evidence type="ECO:0000256" key="1">
    <source>
        <dbReference type="ARBA" id="ARBA00004496"/>
    </source>
</evidence>
<dbReference type="GO" id="GO:0006420">
    <property type="term" value="P:arginyl-tRNA aminoacylation"/>
    <property type="evidence" value="ECO:0007669"/>
    <property type="project" value="UniProtKB-UniRule"/>
</dbReference>
<dbReference type="InterPro" id="IPR001412">
    <property type="entry name" value="aa-tRNA-synth_I_CS"/>
</dbReference>
<dbReference type="CDD" id="cd00671">
    <property type="entry name" value="ArgRS_core"/>
    <property type="match status" value="1"/>
</dbReference>
<dbReference type="GO" id="GO:0005737">
    <property type="term" value="C:cytoplasm"/>
    <property type="evidence" value="ECO:0007669"/>
    <property type="project" value="UniProtKB-SubCell"/>
</dbReference>
<dbReference type="InterPro" id="IPR035684">
    <property type="entry name" value="ArgRS_core"/>
</dbReference>
<comment type="subcellular location">
    <subcellularLocation>
        <location evidence="1 11">Cytoplasm</location>
    </subcellularLocation>
</comment>
<comment type="caution">
    <text evidence="15">The sequence shown here is derived from an EMBL/GenBank/DDBJ whole genome shotgun (WGS) entry which is preliminary data.</text>
</comment>
<evidence type="ECO:0000313" key="15">
    <source>
        <dbReference type="EMBL" id="PUB19210.1"/>
    </source>
</evidence>
<dbReference type="SUPFAM" id="SSF52374">
    <property type="entry name" value="Nucleotidylyl transferase"/>
    <property type="match status" value="1"/>
</dbReference>
<dbReference type="FunFam" id="3.40.50.620:FF:000062">
    <property type="entry name" value="Arginine--tRNA ligase"/>
    <property type="match status" value="1"/>
</dbReference>
<feature type="short sequence motif" description="'HIGH' region" evidence="11">
    <location>
        <begin position="143"/>
        <end position="153"/>
    </location>
</feature>
<dbReference type="Proteomes" id="UP000244523">
    <property type="component" value="Unassembled WGS sequence"/>
</dbReference>
<dbReference type="PANTHER" id="PTHR11956">
    <property type="entry name" value="ARGINYL-TRNA SYNTHETASE"/>
    <property type="match status" value="1"/>
</dbReference>
<keyword evidence="9 11" id="KW-0030">Aminoacyl-tRNA synthetase</keyword>